<reference evidence="1 2" key="1">
    <citation type="submission" date="2019-02" db="EMBL/GenBank/DDBJ databases">
        <title>Deep-cultivation of Planctomycetes and their phenomic and genomic characterization uncovers novel biology.</title>
        <authorList>
            <person name="Wiegand S."/>
            <person name="Jogler M."/>
            <person name="Boedeker C."/>
            <person name="Pinto D."/>
            <person name="Vollmers J."/>
            <person name="Rivas-Marin E."/>
            <person name="Kohn T."/>
            <person name="Peeters S.H."/>
            <person name="Heuer A."/>
            <person name="Rast P."/>
            <person name="Oberbeckmann S."/>
            <person name="Bunk B."/>
            <person name="Jeske O."/>
            <person name="Meyerdierks A."/>
            <person name="Storesund J.E."/>
            <person name="Kallscheuer N."/>
            <person name="Luecker S."/>
            <person name="Lage O.M."/>
            <person name="Pohl T."/>
            <person name="Merkel B.J."/>
            <person name="Hornburger P."/>
            <person name="Mueller R.-W."/>
            <person name="Bruemmer F."/>
            <person name="Labrenz M."/>
            <person name="Spormann A.M."/>
            <person name="Op den Camp H."/>
            <person name="Overmann J."/>
            <person name="Amann R."/>
            <person name="Jetten M.S.M."/>
            <person name="Mascher T."/>
            <person name="Medema M.H."/>
            <person name="Devos D.P."/>
            <person name="Kaster A.-K."/>
            <person name="Ovreas L."/>
            <person name="Rohde M."/>
            <person name="Galperin M.Y."/>
            <person name="Jogler C."/>
        </authorList>
    </citation>
    <scope>NUCLEOTIDE SEQUENCE [LARGE SCALE GENOMIC DNA]</scope>
    <source>
        <strain evidence="1 2">Poly30</strain>
    </source>
</reference>
<evidence type="ECO:0000313" key="1">
    <source>
        <dbReference type="EMBL" id="QDV07568.1"/>
    </source>
</evidence>
<dbReference type="EMBL" id="CP036434">
    <property type="protein sequence ID" value="QDV07568.1"/>
    <property type="molecule type" value="Genomic_DNA"/>
</dbReference>
<name>A0A518EU25_9BACT</name>
<organism evidence="1 2">
    <name type="scientific">Saltatorellus ferox</name>
    <dbReference type="NCBI Taxonomy" id="2528018"/>
    <lineage>
        <taxon>Bacteria</taxon>
        <taxon>Pseudomonadati</taxon>
        <taxon>Planctomycetota</taxon>
        <taxon>Planctomycetia</taxon>
        <taxon>Planctomycetia incertae sedis</taxon>
        <taxon>Saltatorellus</taxon>
    </lineage>
</organism>
<protein>
    <submittedName>
        <fullName evidence="1">Uncharacterized protein</fullName>
    </submittedName>
</protein>
<dbReference type="RefSeq" id="WP_145198707.1">
    <property type="nucleotide sequence ID" value="NZ_CP036434.1"/>
</dbReference>
<accession>A0A518EU25</accession>
<evidence type="ECO:0000313" key="2">
    <source>
        <dbReference type="Proteomes" id="UP000320390"/>
    </source>
</evidence>
<gene>
    <name evidence="1" type="ORF">Poly30_30940</name>
</gene>
<sequence length="370" mass="40439">MVVPACPRRFVSLFGLALFAGCHGTPGSAPSPVTLEVETVSSGASLVVHRVYTAAFDALEAALESDDLLVARSTLQRLQQRLAVDRATAPTLAEARQRDDDIAARTLGGELPSAENVQAALKMAEGFERVIEGRLRMAAIEMELELERKPGTEVIEIYLVAKSTWPQPLVLEPGAGRLEVLRASLEPRTGGERREARIRALEGGTRLEIPARGTVRALLTEVPVEVPVGSIATRMETQVTFNGGTVSEGDLMLPMREEDLPRTRRTDLAGWVPTSLVEPVELAELVERGGAPLAALLERAVRISPTRRDETLDRLGKVVQTLPIDAFHSIVPALRWIVGTNEFGRDEKRWRDWLIERYEARAAEGRAIGG</sequence>
<dbReference type="Proteomes" id="UP000320390">
    <property type="component" value="Chromosome"/>
</dbReference>
<keyword evidence="2" id="KW-1185">Reference proteome</keyword>
<dbReference type="AlphaFoldDB" id="A0A518EU25"/>
<proteinExistence type="predicted"/>